<protein>
    <submittedName>
        <fullName evidence="3">Uncharacterized protein</fullName>
    </submittedName>
</protein>
<proteinExistence type="predicted"/>
<dbReference type="Proteomes" id="UP001222325">
    <property type="component" value="Unassembled WGS sequence"/>
</dbReference>
<evidence type="ECO:0000256" key="1">
    <source>
        <dbReference type="SAM" id="Coils"/>
    </source>
</evidence>
<name>A0AAD6XIH5_9AGAR</name>
<keyword evidence="1" id="KW-0175">Coiled coil</keyword>
<feature type="non-terminal residue" evidence="3">
    <location>
        <position position="1"/>
    </location>
</feature>
<dbReference type="EMBL" id="JARJCN010000120">
    <property type="protein sequence ID" value="KAJ7071901.1"/>
    <property type="molecule type" value="Genomic_DNA"/>
</dbReference>
<evidence type="ECO:0000313" key="3">
    <source>
        <dbReference type="EMBL" id="KAJ7071901.1"/>
    </source>
</evidence>
<comment type="caution">
    <text evidence="3">The sequence shown here is derived from an EMBL/GenBank/DDBJ whole genome shotgun (WGS) entry which is preliminary data.</text>
</comment>
<dbReference type="AlphaFoldDB" id="A0AAD6XIH5"/>
<reference evidence="3" key="1">
    <citation type="submission" date="2023-03" db="EMBL/GenBank/DDBJ databases">
        <title>Massive genome expansion in bonnet fungi (Mycena s.s.) driven by repeated elements and novel gene families across ecological guilds.</title>
        <authorList>
            <consortium name="Lawrence Berkeley National Laboratory"/>
            <person name="Harder C.B."/>
            <person name="Miyauchi S."/>
            <person name="Viragh M."/>
            <person name="Kuo A."/>
            <person name="Thoen E."/>
            <person name="Andreopoulos B."/>
            <person name="Lu D."/>
            <person name="Skrede I."/>
            <person name="Drula E."/>
            <person name="Henrissat B."/>
            <person name="Morin E."/>
            <person name="Kohler A."/>
            <person name="Barry K."/>
            <person name="LaButti K."/>
            <person name="Morin E."/>
            <person name="Salamov A."/>
            <person name="Lipzen A."/>
            <person name="Mereny Z."/>
            <person name="Hegedus B."/>
            <person name="Baldrian P."/>
            <person name="Stursova M."/>
            <person name="Weitz H."/>
            <person name="Taylor A."/>
            <person name="Grigoriev I.V."/>
            <person name="Nagy L.G."/>
            <person name="Martin F."/>
            <person name="Kauserud H."/>
        </authorList>
    </citation>
    <scope>NUCLEOTIDE SEQUENCE</scope>
    <source>
        <strain evidence="3">CBHHK173m</strain>
    </source>
</reference>
<gene>
    <name evidence="3" type="ORF">B0H15DRAFT_793145</name>
</gene>
<evidence type="ECO:0000256" key="2">
    <source>
        <dbReference type="SAM" id="MobiDB-lite"/>
    </source>
</evidence>
<keyword evidence="4" id="KW-1185">Reference proteome</keyword>
<organism evidence="3 4">
    <name type="scientific">Mycena belliarum</name>
    <dbReference type="NCBI Taxonomy" id="1033014"/>
    <lineage>
        <taxon>Eukaryota</taxon>
        <taxon>Fungi</taxon>
        <taxon>Dikarya</taxon>
        <taxon>Basidiomycota</taxon>
        <taxon>Agaricomycotina</taxon>
        <taxon>Agaricomycetes</taxon>
        <taxon>Agaricomycetidae</taxon>
        <taxon>Agaricales</taxon>
        <taxon>Marasmiineae</taxon>
        <taxon>Mycenaceae</taxon>
        <taxon>Mycena</taxon>
    </lineage>
</organism>
<feature type="coiled-coil region" evidence="1">
    <location>
        <begin position="173"/>
        <end position="200"/>
    </location>
</feature>
<sequence length="576" mass="63783">MPVDAWDGDTDKVPAQDFLRAFHRNMKPGTSSADMAKAFKNYIVFGSDADRWYNKLSTATKGDMDLIDTAIEAEYPGEVEVQPTEGEYGVMLTKEKIKAEDLGTKVKVADRDVWAHHAWANKVMRLATSAGLSGTATYIEVLRMDLPRQLRTKIPKEFKDWKEFVKAVKDVDAVELELEMNEWREEKAKADRLSQLVERRAAMQASPTAGIRSQLTNTTISAPMQAPRWATAGQNASPFGAAAGGGRGNLFAAPRPYQPSRPLVGDQRRILTEAIARITHHEDTEAGRRAHADQQQEWHRTHGAIPMTVNTPYPLRPGRAPVNSGECFRCGHQGHTNFQRRCVAPQDQCLSIREQQWRRIATQALREAPIAVRAVGVTSWEARTAPEERRKAGWVLGCDEPPPGDASRGPQVRSPTLTPMYTATPESQVIDLYAVGIEESKRASVPFICGIQIEGPRGERVRVRALEDGGALVNAMCTALYEAVRHRIGELERSQKILRMANGALVPSIGSWVGFIGFGRARVRARFEVFPSGGSWSFLFGKPLLEQFKAVHDYGNDTIMVPGEHGPTVVANQMGQ</sequence>
<evidence type="ECO:0000313" key="4">
    <source>
        <dbReference type="Proteomes" id="UP001222325"/>
    </source>
</evidence>
<feature type="region of interest" description="Disordered" evidence="2">
    <location>
        <begin position="394"/>
        <end position="413"/>
    </location>
</feature>
<accession>A0AAD6XIH5</accession>